<evidence type="ECO:0000259" key="6">
    <source>
        <dbReference type="PROSITE" id="PS51352"/>
    </source>
</evidence>
<evidence type="ECO:0000256" key="4">
    <source>
        <dbReference type="ARBA" id="ARBA00023284"/>
    </source>
</evidence>
<dbReference type="EMBL" id="RAQJ01000001">
    <property type="protein sequence ID" value="RKE98640.1"/>
    <property type="molecule type" value="Genomic_DNA"/>
</dbReference>
<keyword evidence="4" id="KW-0676">Redox-active center</keyword>
<comment type="subcellular location">
    <subcellularLocation>
        <location evidence="1">Cell envelope</location>
    </subcellularLocation>
</comment>
<organism evidence="7 8">
    <name type="scientific">Ichthyenterobacterium magnum</name>
    <dbReference type="NCBI Taxonomy" id="1230530"/>
    <lineage>
        <taxon>Bacteria</taxon>
        <taxon>Pseudomonadati</taxon>
        <taxon>Bacteroidota</taxon>
        <taxon>Flavobacteriia</taxon>
        <taxon>Flavobacteriales</taxon>
        <taxon>Flavobacteriaceae</taxon>
        <taxon>Ichthyenterobacterium</taxon>
    </lineage>
</organism>
<name>A0A420DWN2_9FLAO</name>
<evidence type="ECO:0000313" key="7">
    <source>
        <dbReference type="EMBL" id="RKE98640.1"/>
    </source>
</evidence>
<reference evidence="7 8" key="1">
    <citation type="submission" date="2018-09" db="EMBL/GenBank/DDBJ databases">
        <title>Genomic Encyclopedia of Archaeal and Bacterial Type Strains, Phase II (KMG-II): from individual species to whole genera.</title>
        <authorList>
            <person name="Goeker M."/>
        </authorList>
    </citation>
    <scope>NUCLEOTIDE SEQUENCE [LARGE SCALE GENOMIC DNA]</scope>
    <source>
        <strain evidence="7 8">DSM 26283</strain>
    </source>
</reference>
<evidence type="ECO:0000256" key="2">
    <source>
        <dbReference type="ARBA" id="ARBA00022748"/>
    </source>
</evidence>
<feature type="chain" id="PRO_5019479748" evidence="5">
    <location>
        <begin position="18"/>
        <end position="436"/>
    </location>
</feature>
<dbReference type="RefSeq" id="WP_120199840.1">
    <property type="nucleotide sequence ID" value="NZ_RAQJ01000001.1"/>
</dbReference>
<evidence type="ECO:0000256" key="5">
    <source>
        <dbReference type="SAM" id="SignalP"/>
    </source>
</evidence>
<evidence type="ECO:0000256" key="3">
    <source>
        <dbReference type="ARBA" id="ARBA00023157"/>
    </source>
</evidence>
<dbReference type="PANTHER" id="PTHR42852">
    <property type="entry name" value="THIOL:DISULFIDE INTERCHANGE PROTEIN DSBE"/>
    <property type="match status" value="1"/>
</dbReference>
<keyword evidence="8" id="KW-1185">Reference proteome</keyword>
<evidence type="ECO:0000313" key="8">
    <source>
        <dbReference type="Proteomes" id="UP000284892"/>
    </source>
</evidence>
<dbReference type="OrthoDB" id="6399635at2"/>
<dbReference type="Pfam" id="PF13905">
    <property type="entry name" value="Thioredoxin_8"/>
    <property type="match status" value="1"/>
</dbReference>
<evidence type="ECO:0000256" key="1">
    <source>
        <dbReference type="ARBA" id="ARBA00004196"/>
    </source>
</evidence>
<comment type="caution">
    <text evidence="7">The sequence shown here is derived from an EMBL/GenBank/DDBJ whole genome shotgun (WGS) entry which is preliminary data.</text>
</comment>
<dbReference type="AlphaFoldDB" id="A0A420DWN2"/>
<dbReference type="PANTHER" id="PTHR42852:SF6">
    <property type="entry name" value="THIOL:DISULFIDE INTERCHANGE PROTEIN DSBE"/>
    <property type="match status" value="1"/>
</dbReference>
<feature type="domain" description="Thioredoxin" evidence="6">
    <location>
        <begin position="301"/>
        <end position="436"/>
    </location>
</feature>
<dbReference type="GO" id="GO:0030313">
    <property type="term" value="C:cell envelope"/>
    <property type="evidence" value="ECO:0007669"/>
    <property type="project" value="UniProtKB-SubCell"/>
</dbReference>
<accession>A0A420DWN2</accession>
<proteinExistence type="predicted"/>
<dbReference type="InterPro" id="IPR050553">
    <property type="entry name" value="Thioredoxin_ResA/DsbE_sf"/>
</dbReference>
<dbReference type="InterPro" id="IPR012336">
    <property type="entry name" value="Thioredoxin-like_fold"/>
</dbReference>
<dbReference type="InterPro" id="IPR013766">
    <property type="entry name" value="Thioredoxin_domain"/>
</dbReference>
<protein>
    <submittedName>
        <fullName evidence="7">Thioredoxin-like protein</fullName>
    </submittedName>
</protein>
<feature type="signal peptide" evidence="5">
    <location>
        <begin position="1"/>
        <end position="17"/>
    </location>
</feature>
<gene>
    <name evidence="7" type="ORF">BXY80_0733</name>
</gene>
<sequence length="436" mass="49360">MKKLLFLIALLPTVLCAQHKINGIFSPANEFTYAFLYQSTPTGSDYINRGKLEADGSFSITLDSTATAGLYKIVYALPPEENNFDFIYNGNEDVSLTFSLEKGLEFTESNENKLWSSYTKSMELVNMTISNFYTKENTDEKGFNDIFKTLKDTQTAFEDASKGTMASTFIKANRPYIPAYFEDITTYSSNLKKNYLKHIDFSNPLLQSSDFLVDRVLAYVFGISANTDIETYKKDIDNLVISIGDGNFKIKTILLELIWRRFTQQENETVANYMADNYLLQLAEQTGYSTLLEDLVVYKNNAIGMKAQNFDLAITNNGKTSTTNLHDLDIADQYLVIFWSSACGHCLDELPKVKDLLATKPNLKVIAFGLEDEAASWRKEIANFPDFIHVLGLQKWENPVSNQYGVKSTPSYFLLDKNKTIIAKPYDAEALKQVLK</sequence>
<keyword evidence="5" id="KW-0732">Signal</keyword>
<dbReference type="InterPro" id="IPR036249">
    <property type="entry name" value="Thioredoxin-like_sf"/>
</dbReference>
<dbReference type="GO" id="GO:0017004">
    <property type="term" value="P:cytochrome complex assembly"/>
    <property type="evidence" value="ECO:0007669"/>
    <property type="project" value="UniProtKB-KW"/>
</dbReference>
<dbReference type="SUPFAM" id="SSF52833">
    <property type="entry name" value="Thioredoxin-like"/>
    <property type="match status" value="1"/>
</dbReference>
<keyword evidence="3" id="KW-1015">Disulfide bond</keyword>
<dbReference type="Gene3D" id="3.40.30.10">
    <property type="entry name" value="Glutaredoxin"/>
    <property type="match status" value="1"/>
</dbReference>
<dbReference type="PROSITE" id="PS51352">
    <property type="entry name" value="THIOREDOXIN_2"/>
    <property type="match status" value="1"/>
</dbReference>
<keyword evidence="2" id="KW-0201">Cytochrome c-type biogenesis</keyword>
<dbReference type="Proteomes" id="UP000284892">
    <property type="component" value="Unassembled WGS sequence"/>
</dbReference>